<dbReference type="EMBL" id="VXIV02002606">
    <property type="protein sequence ID" value="KAF6024203.1"/>
    <property type="molecule type" value="Genomic_DNA"/>
</dbReference>
<feature type="compositionally biased region" description="Low complexity" evidence="1">
    <location>
        <begin position="156"/>
        <end position="170"/>
    </location>
</feature>
<feature type="compositionally biased region" description="Basic and acidic residues" evidence="1">
    <location>
        <begin position="332"/>
        <end position="346"/>
    </location>
</feature>
<feature type="compositionally biased region" description="Basic and acidic residues" evidence="1">
    <location>
        <begin position="38"/>
        <end position="50"/>
    </location>
</feature>
<dbReference type="InterPro" id="IPR029060">
    <property type="entry name" value="PIN-like_dom_sf"/>
</dbReference>
<keyword evidence="4" id="KW-1185">Reference proteome</keyword>
<dbReference type="AlphaFoldDB" id="A0A7J7JEE2"/>
<dbReference type="SMART" id="SM00670">
    <property type="entry name" value="PINc"/>
    <property type="match status" value="1"/>
</dbReference>
<organism evidence="3 4">
    <name type="scientific">Bugula neritina</name>
    <name type="common">Brown bryozoan</name>
    <name type="synonym">Sertularia neritina</name>
    <dbReference type="NCBI Taxonomy" id="10212"/>
    <lineage>
        <taxon>Eukaryota</taxon>
        <taxon>Metazoa</taxon>
        <taxon>Spiralia</taxon>
        <taxon>Lophotrochozoa</taxon>
        <taxon>Bryozoa</taxon>
        <taxon>Gymnolaemata</taxon>
        <taxon>Cheilostomatida</taxon>
        <taxon>Flustrina</taxon>
        <taxon>Buguloidea</taxon>
        <taxon>Bugulidae</taxon>
        <taxon>Bugula</taxon>
    </lineage>
</organism>
<proteinExistence type="predicted"/>
<dbReference type="InterPro" id="IPR052626">
    <property type="entry name" value="SWT1_Regulator"/>
</dbReference>
<sequence length="966" mass="107144">MADDLPANWVRKESRSRPGRFYFANSLTGQSVWRRDQISSNEKVNKKDTNLKNISKQANTVNPSSKKWKPISQSSTSINDSTDSEPSASVKKTSSKTRLDKKIRAKSSHRKHNLHHGDNLVEPESGQRSKTKFKTQNTKVVPKEHSSSQNLPLETTSKSPQPSQSSSKTNNSEDDAGSNDHYARNSKNIITKSNSEESSNSGNKSEADPTQKLKIVLKSSAAKKVAEQVEKFDQLVEKSALNSEYIDLEGPLGSKHVKNTLPLMKHTGLLPSSLALKSKRYKPFPTNICSPSLRQMTQDERMRRSKSDTTVDKQQPDTHSSSLTRKTKPKKVHWDVSPDATKKSASEETVAEEDSVATHFPTTQCDVTPTTAVTWQSRSPPPSSAPADVHRIINFSLEDDWDMMSDDGEGYDNSIVSFDLYSDVVMASMSQEDVGAQSSVSANLTLDREPKVFVVIDTCSMGNLSSLIGIQYLLIADEDSEEMVEYSLHKLIIPWQVLQELDILKDNKSGTFSSSKQNKAQKIAKFIYNELQNRSSKVKLQSHIDDAAEVEGFRIQTADDHIIKCCLTLQKKVGSHNKVVLVTEDINLINKCTACEIMASEFLKLRVGSSSQVSRKKLIVDSPRNLVKKKPSHSPLAPRSPPRAVIKPFTTPAMLSANAGSPSAPPPVELATTPDLTNISKSPCLAKMEHNEVKEVLNKLEDLVKPVFCKCLAMELREVFGDLWETMVYRKPPWDTFLPVLESFSKHWMAVFGMILSRHAVKSVQTLQNMFKKCTGSAEEVIDVVIAAITLIRAFDVARRSYSAEARTLLPMLSELLESVSPKSNDEDIQCENIYHQVEESHGADCPSASSAVSADLNSEVANELTKIFTTLDHECKNVGGTNAKQAVDVVMGLGTAYQRALSDPIQTESVQQFLFQLNSVSLLLNLQESKISVENLGTFISYNRPLMLEGLAHLERLALDLHSKL</sequence>
<evidence type="ECO:0000313" key="3">
    <source>
        <dbReference type="EMBL" id="KAF6024203.1"/>
    </source>
</evidence>
<protein>
    <submittedName>
        <fullName evidence="3">SWT1</fullName>
    </submittedName>
</protein>
<feature type="compositionally biased region" description="Low complexity" evidence="1">
    <location>
        <begin position="192"/>
        <end position="204"/>
    </location>
</feature>
<feature type="region of interest" description="Disordered" evidence="1">
    <location>
        <begin position="285"/>
        <end position="356"/>
    </location>
</feature>
<dbReference type="PANTHER" id="PTHR16161:SF0">
    <property type="entry name" value="TRANSCRIPTIONAL PROTEIN SWT1"/>
    <property type="match status" value="1"/>
</dbReference>
<feature type="compositionally biased region" description="Polar residues" evidence="1">
    <location>
        <begin position="287"/>
        <end position="296"/>
    </location>
</feature>
<reference evidence="3" key="1">
    <citation type="submission" date="2020-06" db="EMBL/GenBank/DDBJ databases">
        <title>Draft genome of Bugula neritina, a colonial animal packing powerful symbionts and potential medicines.</title>
        <authorList>
            <person name="Rayko M."/>
        </authorList>
    </citation>
    <scope>NUCLEOTIDE SEQUENCE [LARGE SCALE GENOMIC DNA]</scope>
    <source>
        <strain evidence="3">Kwan_BN1</strain>
    </source>
</reference>
<gene>
    <name evidence="3" type="ORF">EB796_017486</name>
</gene>
<dbReference type="PROSITE" id="PS50020">
    <property type="entry name" value="WW_DOMAIN_2"/>
    <property type="match status" value="1"/>
</dbReference>
<feature type="domain" description="WW" evidence="2">
    <location>
        <begin position="3"/>
        <end position="38"/>
    </location>
</feature>
<dbReference type="InterPro" id="IPR002716">
    <property type="entry name" value="PIN_dom"/>
</dbReference>
<dbReference type="SUPFAM" id="SSF88723">
    <property type="entry name" value="PIN domain-like"/>
    <property type="match status" value="1"/>
</dbReference>
<dbReference type="PANTHER" id="PTHR16161">
    <property type="entry name" value="TRANSCRIPTIONAL PROTEIN SWT1"/>
    <property type="match status" value="1"/>
</dbReference>
<name>A0A7J7JEE2_BUGNE</name>
<feature type="compositionally biased region" description="Basic and acidic residues" evidence="1">
    <location>
        <begin position="297"/>
        <end position="316"/>
    </location>
</feature>
<dbReference type="InterPro" id="IPR001202">
    <property type="entry name" value="WW_dom"/>
</dbReference>
<evidence type="ECO:0000313" key="4">
    <source>
        <dbReference type="Proteomes" id="UP000593567"/>
    </source>
</evidence>
<dbReference type="OrthoDB" id="548295at2759"/>
<feature type="compositionally biased region" description="Basic residues" evidence="1">
    <location>
        <begin position="103"/>
        <end position="114"/>
    </location>
</feature>
<dbReference type="GO" id="GO:0005634">
    <property type="term" value="C:nucleus"/>
    <property type="evidence" value="ECO:0007669"/>
    <property type="project" value="TreeGrafter"/>
</dbReference>
<evidence type="ECO:0000259" key="2">
    <source>
        <dbReference type="PROSITE" id="PS50020"/>
    </source>
</evidence>
<feature type="compositionally biased region" description="Polar residues" evidence="1">
    <location>
        <begin position="51"/>
        <end position="92"/>
    </location>
</feature>
<evidence type="ECO:0000256" key="1">
    <source>
        <dbReference type="SAM" id="MobiDB-lite"/>
    </source>
</evidence>
<dbReference type="Pfam" id="PF13638">
    <property type="entry name" value="PIN_4"/>
    <property type="match status" value="1"/>
</dbReference>
<feature type="region of interest" description="Disordered" evidence="1">
    <location>
        <begin position="38"/>
        <end position="210"/>
    </location>
</feature>
<dbReference type="Gene3D" id="3.40.50.1010">
    <property type="entry name" value="5'-nuclease"/>
    <property type="match status" value="1"/>
</dbReference>
<comment type="caution">
    <text evidence="3">The sequence shown here is derived from an EMBL/GenBank/DDBJ whole genome shotgun (WGS) entry which is preliminary data.</text>
</comment>
<dbReference type="Proteomes" id="UP000593567">
    <property type="component" value="Unassembled WGS sequence"/>
</dbReference>
<accession>A0A7J7JEE2</accession>